<dbReference type="SUPFAM" id="SSF53067">
    <property type="entry name" value="Actin-like ATPase domain"/>
    <property type="match status" value="2"/>
</dbReference>
<name>L1IBB8_GUITC</name>
<dbReference type="PaxDb" id="55529-EKX33209"/>
<evidence type="ECO:0000313" key="8">
    <source>
        <dbReference type="Proteomes" id="UP000011087"/>
    </source>
</evidence>
<sequence>MRKFSVGLDLGSQQIALAVFDHERQCSVPLEISGDKTMPTCISFEGDNTIVGKRAESRSARKCEGVLCAYRQMLYGMRQEWRMHREMCRQRWHFGVSMDEADGSQDKASESEHSDSCYVVQGEVVKIEEVIRKIIEVVCTTLIDAIRSGGALEVNDGQIPSFINFACSVPECLSEEQRGVISAGIKEALEEGLGPNIPLLLVNETLAIAMQYSSIPPIIPKTFMCIDLGASKLTVSIFELKKKDVDSFCLQEVMSRTNVFVSGSEIEYKLMQWCEKHKPFAESVLGSSSSRFKLRRDVRGAMKTLTVAEEAMIETDNLAGGNDLQVMLTLEDFEHECKDIFDSVLLLLEFVAKESNVGYPQEVILTGGAMRIPCLQRRIQQLLSPHGSSIRKTVDMDRGISLGAAMIAAIKHDPSVVKMPLDPTSPFEENSSRQILRVTKDGRLSHVAPRVEKGRDVEEFNAKIEDIQVKELEGQVSDKSAGVPSPVAQPTSPGSEFAIARANALESESSRLREQVDVLRSRLSAAEGQCRILSQKQHVSLSSSSSSSDLLRQSAELAVKEAQATKEEAMKKVSDMEETMRRMREEVEEAKKEKMRIEDQLYDSLGAHTEVDKQVKVLTSRLKEAENNLSKSQKSLSSESQRHAVVEEKLQSDLEVAQKRIKLFAIVPVQNLQQQSLFAPETTGWGTFDGCSGWWVQDTYSCSSPPCNGAETGWGYAQDASPGCPLKTKGAAVFL</sequence>
<dbReference type="Gene3D" id="3.30.420.40">
    <property type="match status" value="2"/>
</dbReference>
<dbReference type="Pfam" id="PF00012">
    <property type="entry name" value="HSP70"/>
    <property type="match status" value="2"/>
</dbReference>
<keyword evidence="8" id="KW-1185">Reference proteome</keyword>
<dbReference type="HOGENOM" id="CLU_377423_0_0_1"/>
<keyword evidence="1" id="KW-0547">Nucleotide-binding</keyword>
<dbReference type="Gene3D" id="3.90.640.10">
    <property type="entry name" value="Actin, Chain A, domain 4"/>
    <property type="match status" value="1"/>
</dbReference>
<dbReference type="PANTHER" id="PTHR45639">
    <property type="entry name" value="HSC70CB, ISOFORM G-RELATED"/>
    <property type="match status" value="1"/>
</dbReference>
<reference evidence="8" key="2">
    <citation type="submission" date="2012-11" db="EMBL/GenBank/DDBJ databases">
        <authorList>
            <person name="Kuo A."/>
            <person name="Curtis B.A."/>
            <person name="Tanifuji G."/>
            <person name="Burki F."/>
            <person name="Gruber A."/>
            <person name="Irimia M."/>
            <person name="Maruyama S."/>
            <person name="Arias M.C."/>
            <person name="Ball S.G."/>
            <person name="Gile G.H."/>
            <person name="Hirakawa Y."/>
            <person name="Hopkins J.F."/>
            <person name="Rensing S.A."/>
            <person name="Schmutz J."/>
            <person name="Symeonidi A."/>
            <person name="Elias M."/>
            <person name="Eveleigh R.J."/>
            <person name="Herman E.K."/>
            <person name="Klute M.J."/>
            <person name="Nakayama T."/>
            <person name="Obornik M."/>
            <person name="Reyes-Prieto A."/>
            <person name="Armbrust E.V."/>
            <person name="Aves S.J."/>
            <person name="Beiko R.G."/>
            <person name="Coutinho P."/>
            <person name="Dacks J.B."/>
            <person name="Durnford D.G."/>
            <person name="Fast N.M."/>
            <person name="Green B.R."/>
            <person name="Grisdale C."/>
            <person name="Hempe F."/>
            <person name="Henrissat B."/>
            <person name="Hoppner M.P."/>
            <person name="Ishida K.-I."/>
            <person name="Kim E."/>
            <person name="Koreny L."/>
            <person name="Kroth P.G."/>
            <person name="Liu Y."/>
            <person name="Malik S.-B."/>
            <person name="Maier U.G."/>
            <person name="McRose D."/>
            <person name="Mock T."/>
            <person name="Neilson J.A."/>
            <person name="Onodera N.T."/>
            <person name="Poole A.M."/>
            <person name="Pritham E.J."/>
            <person name="Richards T.A."/>
            <person name="Rocap G."/>
            <person name="Roy S.W."/>
            <person name="Sarai C."/>
            <person name="Schaack S."/>
            <person name="Shirato S."/>
            <person name="Slamovits C.H."/>
            <person name="Spencer D.F."/>
            <person name="Suzuki S."/>
            <person name="Worden A.Z."/>
            <person name="Zauner S."/>
            <person name="Barry K."/>
            <person name="Bell C."/>
            <person name="Bharti A.K."/>
            <person name="Crow J.A."/>
            <person name="Grimwood J."/>
            <person name="Kramer R."/>
            <person name="Lindquist E."/>
            <person name="Lucas S."/>
            <person name="Salamov A."/>
            <person name="McFadden G.I."/>
            <person name="Lane C.E."/>
            <person name="Keeling P.J."/>
            <person name="Gray M.W."/>
            <person name="Grigoriev I.V."/>
            <person name="Archibald J.M."/>
        </authorList>
    </citation>
    <scope>NUCLEOTIDE SEQUENCE</scope>
    <source>
        <strain evidence="8">CCMP2712</strain>
    </source>
</reference>
<evidence type="ECO:0000256" key="2">
    <source>
        <dbReference type="ARBA" id="ARBA00022840"/>
    </source>
</evidence>
<dbReference type="eggNOG" id="KOG0101">
    <property type="taxonomic scope" value="Eukaryota"/>
</dbReference>
<dbReference type="EMBL" id="JH993151">
    <property type="protein sequence ID" value="EKX33209.1"/>
    <property type="molecule type" value="Genomic_DNA"/>
</dbReference>
<reference evidence="7" key="3">
    <citation type="submission" date="2016-03" db="UniProtKB">
        <authorList>
            <consortium name="EnsemblProtists"/>
        </authorList>
    </citation>
    <scope>IDENTIFICATION</scope>
</reference>
<dbReference type="KEGG" id="gtt:GUITHDRAFT_166525"/>
<proteinExistence type="predicted"/>
<dbReference type="PANTHER" id="PTHR45639:SF3">
    <property type="entry name" value="HYPOXIA UP-REGULATED PROTEIN 1"/>
    <property type="match status" value="1"/>
</dbReference>
<reference evidence="6 8" key="1">
    <citation type="journal article" date="2012" name="Nature">
        <title>Algal genomes reveal evolutionary mosaicism and the fate of nucleomorphs.</title>
        <authorList>
            <consortium name="DOE Joint Genome Institute"/>
            <person name="Curtis B.A."/>
            <person name="Tanifuji G."/>
            <person name="Burki F."/>
            <person name="Gruber A."/>
            <person name="Irimia M."/>
            <person name="Maruyama S."/>
            <person name="Arias M.C."/>
            <person name="Ball S.G."/>
            <person name="Gile G.H."/>
            <person name="Hirakawa Y."/>
            <person name="Hopkins J.F."/>
            <person name="Kuo A."/>
            <person name="Rensing S.A."/>
            <person name="Schmutz J."/>
            <person name="Symeonidi A."/>
            <person name="Elias M."/>
            <person name="Eveleigh R.J."/>
            <person name="Herman E.K."/>
            <person name="Klute M.J."/>
            <person name="Nakayama T."/>
            <person name="Obornik M."/>
            <person name="Reyes-Prieto A."/>
            <person name="Armbrust E.V."/>
            <person name="Aves S.J."/>
            <person name="Beiko R.G."/>
            <person name="Coutinho P."/>
            <person name="Dacks J.B."/>
            <person name="Durnford D.G."/>
            <person name="Fast N.M."/>
            <person name="Green B.R."/>
            <person name="Grisdale C.J."/>
            <person name="Hempel F."/>
            <person name="Henrissat B."/>
            <person name="Hoppner M.P."/>
            <person name="Ishida K."/>
            <person name="Kim E."/>
            <person name="Koreny L."/>
            <person name="Kroth P.G."/>
            <person name="Liu Y."/>
            <person name="Malik S.B."/>
            <person name="Maier U.G."/>
            <person name="McRose D."/>
            <person name="Mock T."/>
            <person name="Neilson J.A."/>
            <person name="Onodera N.T."/>
            <person name="Poole A.M."/>
            <person name="Pritham E.J."/>
            <person name="Richards T.A."/>
            <person name="Rocap G."/>
            <person name="Roy S.W."/>
            <person name="Sarai C."/>
            <person name="Schaack S."/>
            <person name="Shirato S."/>
            <person name="Slamovits C.H."/>
            <person name="Spencer D.F."/>
            <person name="Suzuki S."/>
            <person name="Worden A.Z."/>
            <person name="Zauner S."/>
            <person name="Barry K."/>
            <person name="Bell C."/>
            <person name="Bharti A.K."/>
            <person name="Crow J.A."/>
            <person name="Grimwood J."/>
            <person name="Kramer R."/>
            <person name="Lindquist E."/>
            <person name="Lucas S."/>
            <person name="Salamov A."/>
            <person name="McFadden G.I."/>
            <person name="Lane C.E."/>
            <person name="Keeling P.J."/>
            <person name="Gray M.W."/>
            <person name="Grigoriev I.V."/>
            <person name="Archibald J.M."/>
        </authorList>
    </citation>
    <scope>NUCLEOTIDE SEQUENCE</scope>
    <source>
        <strain evidence="6 8">CCMP2712</strain>
    </source>
</reference>
<dbReference type="GeneID" id="17289933"/>
<dbReference type="GO" id="GO:0030968">
    <property type="term" value="P:endoplasmic reticulum unfolded protein response"/>
    <property type="evidence" value="ECO:0007669"/>
    <property type="project" value="TreeGrafter"/>
</dbReference>
<keyword evidence="4" id="KW-0175">Coiled coil</keyword>
<accession>L1IBB8</accession>
<dbReference type="GO" id="GO:0140662">
    <property type="term" value="F:ATP-dependent protein folding chaperone"/>
    <property type="evidence" value="ECO:0007669"/>
    <property type="project" value="InterPro"/>
</dbReference>
<evidence type="ECO:0000256" key="1">
    <source>
        <dbReference type="ARBA" id="ARBA00022741"/>
    </source>
</evidence>
<dbReference type="AlphaFoldDB" id="L1IBB8"/>
<evidence type="ECO:0000313" key="6">
    <source>
        <dbReference type="EMBL" id="EKX33209.1"/>
    </source>
</evidence>
<dbReference type="OrthoDB" id="10551861at2759"/>
<dbReference type="InterPro" id="IPR043129">
    <property type="entry name" value="ATPase_NBD"/>
</dbReference>
<dbReference type="GO" id="GO:0005524">
    <property type="term" value="F:ATP binding"/>
    <property type="evidence" value="ECO:0007669"/>
    <property type="project" value="UniProtKB-KW"/>
</dbReference>
<protein>
    <submittedName>
        <fullName evidence="6">Heat shock protein 70-like protein</fullName>
    </submittedName>
</protein>
<dbReference type="PRINTS" id="PR00301">
    <property type="entry name" value="HEATSHOCK70"/>
</dbReference>
<evidence type="ECO:0000256" key="4">
    <source>
        <dbReference type="SAM" id="Coils"/>
    </source>
</evidence>
<gene>
    <name evidence="6" type="ORF">GUITHDRAFT_166525</name>
</gene>
<dbReference type="GO" id="GO:0034663">
    <property type="term" value="C:endoplasmic reticulum chaperone complex"/>
    <property type="evidence" value="ECO:0007669"/>
    <property type="project" value="TreeGrafter"/>
</dbReference>
<dbReference type="InterPro" id="IPR013126">
    <property type="entry name" value="Hsp_70_fam"/>
</dbReference>
<feature type="coiled-coil region" evidence="4">
    <location>
        <begin position="502"/>
        <end position="642"/>
    </location>
</feature>
<evidence type="ECO:0000313" key="7">
    <source>
        <dbReference type="EnsemblProtists" id="EKX33209"/>
    </source>
</evidence>
<keyword evidence="2" id="KW-0067">ATP-binding</keyword>
<dbReference type="Gene3D" id="3.30.30.30">
    <property type="match status" value="1"/>
</dbReference>
<organism evidence="6">
    <name type="scientific">Guillardia theta (strain CCMP2712)</name>
    <name type="common">Cryptophyte</name>
    <dbReference type="NCBI Taxonomy" id="905079"/>
    <lineage>
        <taxon>Eukaryota</taxon>
        <taxon>Cryptophyceae</taxon>
        <taxon>Pyrenomonadales</taxon>
        <taxon>Geminigeraceae</taxon>
        <taxon>Guillardia</taxon>
    </lineage>
</organism>
<keyword evidence="3" id="KW-0143">Chaperone</keyword>
<evidence type="ECO:0000256" key="5">
    <source>
        <dbReference type="SAM" id="MobiDB-lite"/>
    </source>
</evidence>
<dbReference type="RefSeq" id="XP_005820189.1">
    <property type="nucleotide sequence ID" value="XM_005820132.1"/>
</dbReference>
<dbReference type="Proteomes" id="UP000011087">
    <property type="component" value="Unassembled WGS sequence"/>
</dbReference>
<keyword evidence="6" id="KW-0346">Stress response</keyword>
<dbReference type="EnsemblProtists" id="EKX33209">
    <property type="protein sequence ID" value="EKX33209"/>
    <property type="gene ID" value="GUITHDRAFT_166525"/>
</dbReference>
<evidence type="ECO:0000256" key="3">
    <source>
        <dbReference type="ARBA" id="ARBA00023186"/>
    </source>
</evidence>
<feature type="region of interest" description="Disordered" evidence="5">
    <location>
        <begin position="473"/>
        <end position="494"/>
    </location>
</feature>